<feature type="compositionally biased region" description="Pro residues" evidence="1">
    <location>
        <begin position="179"/>
        <end position="203"/>
    </location>
</feature>
<gene>
    <name evidence="2" type="ORF">HXX76_011959</name>
</gene>
<reference evidence="2" key="1">
    <citation type="journal article" date="2020" name="bioRxiv">
        <title>Comparative genomics of Chlamydomonas.</title>
        <authorList>
            <person name="Craig R.J."/>
            <person name="Hasan A.R."/>
            <person name="Ness R.W."/>
            <person name="Keightley P.D."/>
        </authorList>
    </citation>
    <scope>NUCLEOTIDE SEQUENCE</scope>
    <source>
        <strain evidence="2">SAG 7.73</strain>
    </source>
</reference>
<dbReference type="AlphaFoldDB" id="A0A835SIU6"/>
<evidence type="ECO:0000256" key="1">
    <source>
        <dbReference type="SAM" id="MobiDB-lite"/>
    </source>
</evidence>
<organism evidence="2 3">
    <name type="scientific">Chlamydomonas incerta</name>
    <dbReference type="NCBI Taxonomy" id="51695"/>
    <lineage>
        <taxon>Eukaryota</taxon>
        <taxon>Viridiplantae</taxon>
        <taxon>Chlorophyta</taxon>
        <taxon>core chlorophytes</taxon>
        <taxon>Chlorophyceae</taxon>
        <taxon>CS clade</taxon>
        <taxon>Chlamydomonadales</taxon>
        <taxon>Chlamydomonadaceae</taxon>
        <taxon>Chlamydomonas</taxon>
    </lineage>
</organism>
<feature type="region of interest" description="Disordered" evidence="1">
    <location>
        <begin position="175"/>
        <end position="207"/>
    </location>
</feature>
<feature type="compositionally biased region" description="Pro residues" evidence="1">
    <location>
        <begin position="346"/>
        <end position="367"/>
    </location>
</feature>
<keyword evidence="3" id="KW-1185">Reference proteome</keyword>
<accession>A0A835SIU6</accession>
<feature type="region of interest" description="Disordered" evidence="1">
    <location>
        <begin position="688"/>
        <end position="723"/>
    </location>
</feature>
<feature type="region of interest" description="Disordered" evidence="1">
    <location>
        <begin position="510"/>
        <end position="553"/>
    </location>
</feature>
<protein>
    <recommendedName>
        <fullName evidence="4">Pherophorin domain-containing protein</fullName>
    </recommendedName>
</protein>
<dbReference type="PANTHER" id="PTHR24216">
    <property type="entry name" value="PAXILLIN-RELATED"/>
    <property type="match status" value="1"/>
</dbReference>
<evidence type="ECO:0000313" key="3">
    <source>
        <dbReference type="Proteomes" id="UP000650467"/>
    </source>
</evidence>
<evidence type="ECO:0000313" key="2">
    <source>
        <dbReference type="EMBL" id="KAG2427972.1"/>
    </source>
</evidence>
<feature type="compositionally biased region" description="Pro residues" evidence="1">
    <location>
        <begin position="688"/>
        <end position="719"/>
    </location>
</feature>
<feature type="compositionally biased region" description="Pro residues" evidence="1">
    <location>
        <begin position="510"/>
        <end position="545"/>
    </location>
</feature>
<dbReference type="OrthoDB" id="542880at2759"/>
<sequence>MRLTTHESSCATSFEGGQEALYCKVCLSWHDDDEDGLACRQAFEAVRHVCAADRLTQWYSGPGKLAAAGSTGLRTSWARGDSGAFCQWARWAPDAEEAQVVFGVSAGVAASCSEGGEPVSVEGAVSGVCRQSRSGCGRSGPTAGECHWTFRVQRPWGFRAVGSQADSAVRRALVKANDPPDPPSPAPPRPKPPSPAPPSPAPVTPGSTCTSAQLYNTDQQAVTSISGPVFAGADAQPVGTATLYPNTPSGSLTITLVRNASMYPGQSWATSDALWELYTDIGTFKADISSRGCSRPNAMGNKFNHTVIPSNTNSFSITIPYANMGLGTDDCVPQRFFIIVHTGVSPPSPAPPSPKPPSPAPPSPAPVTPGSTCTSAQLYNTDQQAVTFISGPVFAGADAQPVGTATLYPNTPSGALTITLVRNASMYPGQSWATSDALWELYTDIGTFKADISSRGCSRPNAMGNKFNHTVIPSNTNSFSITIPYANMGLGTDDCVPQRFFIIVHTGVSPPSPAPPSPAPGAQPPSPAPPSPKPPSPAPPSPAPVTPGSTCTSAQLYNTDQQAVTSISGPVFAGADAQPVGTATLYPNTPSGALTITLVRNASMYPGQSWATSDALWELYTDIGTFKADISSRGCSRPNAMGNKFNHTVIPSNTNSFSITIPYANMGLGTDDCVPQRFFIIVHTGVSPPSPAPPSPKPPSPAPPSPKPPSPAPPSPAPVTPGSTCTSAQLYNTDQQAVTFISGPVFAGADAQPVGTAFLYPNTPSGALTITLVRNASMYPGQSWATSDALWELYTDIGTFKADISVREIGIAVTVCMHAVARA</sequence>
<dbReference type="EMBL" id="JAEHOC010000037">
    <property type="protein sequence ID" value="KAG2427972.1"/>
    <property type="molecule type" value="Genomic_DNA"/>
</dbReference>
<name>A0A835SIU6_CHLIN</name>
<proteinExistence type="predicted"/>
<dbReference type="Proteomes" id="UP000650467">
    <property type="component" value="Unassembled WGS sequence"/>
</dbReference>
<comment type="caution">
    <text evidence="2">The sequence shown here is derived from an EMBL/GenBank/DDBJ whole genome shotgun (WGS) entry which is preliminary data.</text>
</comment>
<feature type="region of interest" description="Disordered" evidence="1">
    <location>
        <begin position="346"/>
        <end position="371"/>
    </location>
</feature>
<evidence type="ECO:0008006" key="4">
    <source>
        <dbReference type="Google" id="ProtNLM"/>
    </source>
</evidence>
<dbReference type="PANTHER" id="PTHR24216:SF65">
    <property type="entry name" value="PAXILLIN-LIKE PROTEIN 1"/>
    <property type="match status" value="1"/>
</dbReference>